<evidence type="ECO:0000256" key="2">
    <source>
        <dbReference type="SAM" id="MobiDB-lite"/>
    </source>
</evidence>
<keyword evidence="3" id="KW-1133">Transmembrane helix</keyword>
<feature type="region of interest" description="Disordered" evidence="2">
    <location>
        <begin position="179"/>
        <end position="226"/>
    </location>
</feature>
<keyword evidence="3" id="KW-0812">Transmembrane</keyword>
<keyword evidence="3" id="KW-0472">Membrane</keyword>
<dbReference type="Proteomes" id="UP000614601">
    <property type="component" value="Unassembled WGS sequence"/>
</dbReference>
<evidence type="ECO:0000259" key="4">
    <source>
        <dbReference type="PROSITE" id="PS50026"/>
    </source>
</evidence>
<dbReference type="EMBL" id="CAJFDH010000001">
    <property type="protein sequence ID" value="CAD5206950.1"/>
    <property type="molecule type" value="Genomic_DNA"/>
</dbReference>
<accession>A0A811JV31</accession>
<comment type="caution">
    <text evidence="1">Lacks conserved residue(s) required for the propagation of feature annotation.</text>
</comment>
<gene>
    <name evidence="5" type="ORF">BOKJ2_LOCUS1634</name>
</gene>
<reference evidence="5" key="1">
    <citation type="submission" date="2020-09" db="EMBL/GenBank/DDBJ databases">
        <authorList>
            <person name="Kikuchi T."/>
        </authorList>
    </citation>
    <scope>NUCLEOTIDE SEQUENCE</scope>
    <source>
        <strain evidence="5">SH1</strain>
    </source>
</reference>
<keyword evidence="1" id="KW-0245">EGF-like domain</keyword>
<evidence type="ECO:0000256" key="1">
    <source>
        <dbReference type="PROSITE-ProRule" id="PRU00076"/>
    </source>
</evidence>
<dbReference type="InterPro" id="IPR000742">
    <property type="entry name" value="EGF"/>
</dbReference>
<feature type="region of interest" description="Disordered" evidence="2">
    <location>
        <begin position="1"/>
        <end position="28"/>
    </location>
</feature>
<evidence type="ECO:0000313" key="5">
    <source>
        <dbReference type="EMBL" id="CAD5206950.1"/>
    </source>
</evidence>
<evidence type="ECO:0000256" key="3">
    <source>
        <dbReference type="SAM" id="Phobius"/>
    </source>
</evidence>
<dbReference type="EMBL" id="CAJFCW020000001">
    <property type="protein sequence ID" value="CAG9083775.1"/>
    <property type="molecule type" value="Genomic_DNA"/>
</dbReference>
<feature type="domain" description="EGF-like" evidence="4">
    <location>
        <begin position="73"/>
        <end position="113"/>
    </location>
</feature>
<dbReference type="Gene3D" id="2.10.25.10">
    <property type="entry name" value="Laminin"/>
    <property type="match status" value="1"/>
</dbReference>
<sequence length="310" mass="34558">MAQDVSGSIPQAPPPLPDPLRPGQQPEELPENLGKVAQKILSKLTNMMGFGRNCLNNGNKRNDGSCECRQYFSGERCEIRQCLNNGTLDSNQDPEMSLCICPNTQYITGDHCEIISCQNGGRDMGNGTCKCIDDWYSGQFCEFYSSSWLAVLGIPMICLVIIIGCCVFCRADFFSKPHHDTERRRRNRRQSVSRRPTPQPTNPVVDTRPRVQQQHHHREYDIPPPPTYMEPSNISDLFKTFEPPPSYDLAMECRVISSSNLSNQAPSPVLNSSVSNVVNSNIAPPPIPDIPNPIALNTLNDLRTNNQGTP</sequence>
<comment type="caution">
    <text evidence="5">The sequence shown here is derived from an EMBL/GenBank/DDBJ whole genome shotgun (WGS) entry which is preliminary data.</text>
</comment>
<proteinExistence type="predicted"/>
<dbReference type="AlphaFoldDB" id="A0A811JV31"/>
<feature type="compositionally biased region" description="Pro residues" evidence="2">
    <location>
        <begin position="11"/>
        <end position="20"/>
    </location>
</feature>
<organism evidence="5 6">
    <name type="scientific">Bursaphelenchus okinawaensis</name>
    <dbReference type="NCBI Taxonomy" id="465554"/>
    <lineage>
        <taxon>Eukaryota</taxon>
        <taxon>Metazoa</taxon>
        <taxon>Ecdysozoa</taxon>
        <taxon>Nematoda</taxon>
        <taxon>Chromadorea</taxon>
        <taxon>Rhabditida</taxon>
        <taxon>Tylenchina</taxon>
        <taxon>Tylenchomorpha</taxon>
        <taxon>Aphelenchoidea</taxon>
        <taxon>Aphelenchoididae</taxon>
        <taxon>Bursaphelenchus</taxon>
    </lineage>
</organism>
<dbReference type="OrthoDB" id="10266706at2759"/>
<dbReference type="PROSITE" id="PS50026">
    <property type="entry name" value="EGF_3"/>
    <property type="match status" value="1"/>
</dbReference>
<keyword evidence="1" id="KW-1015">Disulfide bond</keyword>
<dbReference type="Proteomes" id="UP000783686">
    <property type="component" value="Unassembled WGS sequence"/>
</dbReference>
<evidence type="ECO:0000313" key="6">
    <source>
        <dbReference type="Proteomes" id="UP000614601"/>
    </source>
</evidence>
<protein>
    <recommendedName>
        <fullName evidence="4">EGF-like domain-containing protein</fullName>
    </recommendedName>
</protein>
<name>A0A811JV31_9BILA</name>
<feature type="disulfide bond" evidence="1">
    <location>
        <begin position="82"/>
        <end position="99"/>
    </location>
</feature>
<feature type="transmembrane region" description="Helical" evidence="3">
    <location>
        <begin position="148"/>
        <end position="169"/>
    </location>
</feature>
<keyword evidence="6" id="KW-1185">Reference proteome</keyword>